<dbReference type="Proteomes" id="UP001225605">
    <property type="component" value="Unassembled WGS sequence"/>
</dbReference>
<sequence>MDTTQLEQLRGFILDGLADDEERVARGDAPLLADAEARGRFRVLRSDDGQGFLLVPGDLSEEEDGVPASHEEKIRALRSEVENTDSGDVLQLVASAYEGRHGWLEEWRTATP</sequence>
<dbReference type="EMBL" id="NSDM01000009">
    <property type="protein sequence ID" value="MDQ2586598.1"/>
    <property type="molecule type" value="Genomic_DNA"/>
</dbReference>
<organism evidence="1 2">
    <name type="scientific">Saccharothrix yanglingensis</name>
    <dbReference type="NCBI Taxonomy" id="659496"/>
    <lineage>
        <taxon>Bacteria</taxon>
        <taxon>Bacillati</taxon>
        <taxon>Actinomycetota</taxon>
        <taxon>Actinomycetes</taxon>
        <taxon>Pseudonocardiales</taxon>
        <taxon>Pseudonocardiaceae</taxon>
        <taxon>Saccharothrix</taxon>
    </lineage>
</organism>
<name>A0ABU0X3A4_9PSEU</name>
<reference evidence="1 2" key="1">
    <citation type="submission" date="2017-06" db="EMBL/GenBank/DDBJ databases">
        <title>Cultured bacterium strain Saccharothrix yanglingensis Hhs.015.</title>
        <authorList>
            <person name="Xia Y."/>
        </authorList>
    </citation>
    <scope>NUCLEOTIDE SEQUENCE [LARGE SCALE GENOMIC DNA]</scope>
    <source>
        <strain evidence="1 2">Hhs.015</strain>
    </source>
</reference>
<dbReference type="RefSeq" id="WP_306747863.1">
    <property type="nucleotide sequence ID" value="NZ_NSDM01000009.1"/>
</dbReference>
<protein>
    <submittedName>
        <fullName evidence="1">Uncharacterized protein</fullName>
    </submittedName>
</protein>
<evidence type="ECO:0000313" key="2">
    <source>
        <dbReference type="Proteomes" id="UP001225605"/>
    </source>
</evidence>
<gene>
    <name evidence="1" type="ORF">CKY47_21890</name>
</gene>
<proteinExistence type="predicted"/>
<evidence type="ECO:0000313" key="1">
    <source>
        <dbReference type="EMBL" id="MDQ2586598.1"/>
    </source>
</evidence>
<keyword evidence="2" id="KW-1185">Reference proteome</keyword>
<accession>A0ABU0X3A4</accession>
<comment type="caution">
    <text evidence="1">The sequence shown here is derived from an EMBL/GenBank/DDBJ whole genome shotgun (WGS) entry which is preliminary data.</text>
</comment>